<gene>
    <name evidence="6" type="ORF">CLV72_108359</name>
</gene>
<dbReference type="InterPro" id="IPR009057">
    <property type="entry name" value="Homeodomain-like_sf"/>
</dbReference>
<dbReference type="GO" id="GO:0000976">
    <property type="term" value="F:transcription cis-regulatory region binding"/>
    <property type="evidence" value="ECO:0007669"/>
    <property type="project" value="TreeGrafter"/>
</dbReference>
<dbReference type="InterPro" id="IPR050109">
    <property type="entry name" value="HTH-type_TetR-like_transc_reg"/>
</dbReference>
<dbReference type="PANTHER" id="PTHR30055">
    <property type="entry name" value="HTH-TYPE TRANSCRIPTIONAL REGULATOR RUTR"/>
    <property type="match status" value="1"/>
</dbReference>
<sequence>MTESGLRERKKRETRRAIVAAALRLFEAKGYEATTVPEIAAAAGVSRATFFNYFPSKEDVVFADRALRVELLADALAGTAAATPGEAVVQAVEALLAAPSGSLDADGELVAVRARLMATVPELRARAVRDIAELQREWSGLLLAAFPDRLDATDADALTGAVVGAVLAVAGGALSGGEPARPLPELVRRAVAVALGRADLQ</sequence>
<dbReference type="PROSITE" id="PS01081">
    <property type="entry name" value="HTH_TETR_1"/>
    <property type="match status" value="1"/>
</dbReference>
<dbReference type="Pfam" id="PF00440">
    <property type="entry name" value="TetR_N"/>
    <property type="match status" value="1"/>
</dbReference>
<dbReference type="GO" id="GO:0003700">
    <property type="term" value="F:DNA-binding transcription factor activity"/>
    <property type="evidence" value="ECO:0007669"/>
    <property type="project" value="TreeGrafter"/>
</dbReference>
<dbReference type="FunFam" id="1.10.10.60:FF:000141">
    <property type="entry name" value="TetR family transcriptional regulator"/>
    <property type="match status" value="1"/>
</dbReference>
<accession>A0A2T0PXT3</accession>
<name>A0A2T0PXT3_9ACTN</name>
<feature type="domain" description="HTH tetR-type" evidence="5">
    <location>
        <begin position="12"/>
        <end position="72"/>
    </location>
</feature>
<keyword evidence="7" id="KW-1185">Reference proteome</keyword>
<evidence type="ECO:0000313" key="6">
    <source>
        <dbReference type="EMBL" id="PRX96350.1"/>
    </source>
</evidence>
<dbReference type="AlphaFoldDB" id="A0A2T0PXT3"/>
<dbReference type="PROSITE" id="PS50977">
    <property type="entry name" value="HTH_TETR_2"/>
    <property type="match status" value="1"/>
</dbReference>
<evidence type="ECO:0000259" key="5">
    <source>
        <dbReference type="PROSITE" id="PS50977"/>
    </source>
</evidence>
<evidence type="ECO:0000256" key="1">
    <source>
        <dbReference type="ARBA" id="ARBA00023015"/>
    </source>
</evidence>
<dbReference type="PANTHER" id="PTHR30055:SF234">
    <property type="entry name" value="HTH-TYPE TRANSCRIPTIONAL REGULATOR BETI"/>
    <property type="match status" value="1"/>
</dbReference>
<evidence type="ECO:0000256" key="2">
    <source>
        <dbReference type="ARBA" id="ARBA00023125"/>
    </source>
</evidence>
<comment type="caution">
    <text evidence="6">The sequence shown here is derived from an EMBL/GenBank/DDBJ whole genome shotgun (WGS) entry which is preliminary data.</text>
</comment>
<proteinExistence type="predicted"/>
<feature type="DNA-binding region" description="H-T-H motif" evidence="4">
    <location>
        <begin position="35"/>
        <end position="54"/>
    </location>
</feature>
<dbReference type="EMBL" id="PVZC01000008">
    <property type="protein sequence ID" value="PRX96350.1"/>
    <property type="molecule type" value="Genomic_DNA"/>
</dbReference>
<keyword evidence="1" id="KW-0805">Transcription regulation</keyword>
<evidence type="ECO:0000256" key="4">
    <source>
        <dbReference type="PROSITE-ProRule" id="PRU00335"/>
    </source>
</evidence>
<dbReference type="GO" id="GO:0045892">
    <property type="term" value="P:negative regulation of DNA-templated transcription"/>
    <property type="evidence" value="ECO:0007669"/>
    <property type="project" value="UniProtKB-ARBA"/>
</dbReference>
<keyword evidence="2 4" id="KW-0238">DNA-binding</keyword>
<keyword evidence="3" id="KW-0804">Transcription</keyword>
<evidence type="ECO:0000256" key="3">
    <source>
        <dbReference type="ARBA" id="ARBA00023163"/>
    </source>
</evidence>
<reference evidence="6 7" key="1">
    <citation type="submission" date="2018-03" db="EMBL/GenBank/DDBJ databases">
        <title>Genomic Encyclopedia of Archaeal and Bacterial Type Strains, Phase II (KMG-II): from individual species to whole genera.</title>
        <authorList>
            <person name="Goeker M."/>
        </authorList>
    </citation>
    <scope>NUCLEOTIDE SEQUENCE [LARGE SCALE GENOMIC DNA]</scope>
    <source>
        <strain evidence="6 7">DSM 45601</strain>
    </source>
</reference>
<dbReference type="OrthoDB" id="3296001at2"/>
<evidence type="ECO:0000313" key="7">
    <source>
        <dbReference type="Proteomes" id="UP000237846"/>
    </source>
</evidence>
<organism evidence="6 7">
    <name type="scientific">Allonocardiopsis opalescens</name>
    <dbReference type="NCBI Taxonomy" id="1144618"/>
    <lineage>
        <taxon>Bacteria</taxon>
        <taxon>Bacillati</taxon>
        <taxon>Actinomycetota</taxon>
        <taxon>Actinomycetes</taxon>
        <taxon>Streptosporangiales</taxon>
        <taxon>Allonocardiopsis</taxon>
    </lineage>
</organism>
<dbReference type="Proteomes" id="UP000237846">
    <property type="component" value="Unassembled WGS sequence"/>
</dbReference>
<dbReference type="RefSeq" id="WP_106251239.1">
    <property type="nucleotide sequence ID" value="NZ_PVZC01000008.1"/>
</dbReference>
<dbReference type="PRINTS" id="PR00455">
    <property type="entry name" value="HTHTETR"/>
</dbReference>
<dbReference type="SUPFAM" id="SSF46689">
    <property type="entry name" value="Homeodomain-like"/>
    <property type="match status" value="1"/>
</dbReference>
<dbReference type="InterPro" id="IPR023772">
    <property type="entry name" value="DNA-bd_HTH_TetR-type_CS"/>
</dbReference>
<dbReference type="InterPro" id="IPR001647">
    <property type="entry name" value="HTH_TetR"/>
</dbReference>
<dbReference type="Gene3D" id="1.10.357.10">
    <property type="entry name" value="Tetracycline Repressor, domain 2"/>
    <property type="match status" value="1"/>
</dbReference>
<protein>
    <submittedName>
        <fullName evidence="6">TetR family transcriptional regulator</fullName>
    </submittedName>
</protein>